<proteinExistence type="predicted"/>
<sequence length="166" mass="17795">MRPPASSASLLKQLTSSSSIPFRSRADIDTPLLLRVTSCPTSPSPSSVVLSLPVLRNPAKATFSSTSHNLVASSGQLRASTSNKQAEKKSSSVGDGGGGDGRDDSPPEYPKFSLEGLGMSRNMKMVMYGLIGVLGTMETWFYCKAIWRWWKGGEESNDGDVEMSKS</sequence>
<name>A0A2B7XNX7_9EURO</name>
<keyword evidence="3" id="KW-1185">Reference proteome</keyword>
<reference evidence="2 3" key="1">
    <citation type="submission" date="2017-10" db="EMBL/GenBank/DDBJ databases">
        <title>Comparative genomics in systemic dimorphic fungi from Ajellomycetaceae.</title>
        <authorList>
            <person name="Munoz J.F."/>
            <person name="Mcewen J.G."/>
            <person name="Clay O.K."/>
            <person name="Cuomo C.A."/>
        </authorList>
    </citation>
    <scope>NUCLEOTIDE SEQUENCE [LARGE SCALE GENOMIC DNA]</scope>
    <source>
        <strain evidence="2 3">UAMH5409</strain>
    </source>
</reference>
<protein>
    <submittedName>
        <fullName evidence="2">Uncharacterized protein</fullName>
    </submittedName>
</protein>
<dbReference type="AlphaFoldDB" id="A0A2B7XNX7"/>
<dbReference type="EMBL" id="PDNB01000086">
    <property type="protein sequence ID" value="PGH10503.1"/>
    <property type="molecule type" value="Genomic_DNA"/>
</dbReference>
<evidence type="ECO:0000256" key="1">
    <source>
        <dbReference type="SAM" id="MobiDB-lite"/>
    </source>
</evidence>
<gene>
    <name evidence="2" type="ORF">AJ79_05431</name>
</gene>
<dbReference type="OrthoDB" id="5231661at2759"/>
<feature type="region of interest" description="Disordered" evidence="1">
    <location>
        <begin position="1"/>
        <end position="22"/>
    </location>
</feature>
<evidence type="ECO:0000313" key="3">
    <source>
        <dbReference type="Proteomes" id="UP000223968"/>
    </source>
</evidence>
<feature type="compositionally biased region" description="Polar residues" evidence="1">
    <location>
        <begin position="63"/>
        <end position="84"/>
    </location>
</feature>
<evidence type="ECO:0000313" key="2">
    <source>
        <dbReference type="EMBL" id="PGH10503.1"/>
    </source>
</evidence>
<accession>A0A2B7XNX7</accession>
<dbReference type="Proteomes" id="UP000223968">
    <property type="component" value="Unassembled WGS sequence"/>
</dbReference>
<organism evidence="2 3">
    <name type="scientific">Helicocarpus griseus UAMH5409</name>
    <dbReference type="NCBI Taxonomy" id="1447875"/>
    <lineage>
        <taxon>Eukaryota</taxon>
        <taxon>Fungi</taxon>
        <taxon>Dikarya</taxon>
        <taxon>Ascomycota</taxon>
        <taxon>Pezizomycotina</taxon>
        <taxon>Eurotiomycetes</taxon>
        <taxon>Eurotiomycetidae</taxon>
        <taxon>Onygenales</taxon>
        <taxon>Ajellomycetaceae</taxon>
        <taxon>Helicocarpus</taxon>
    </lineage>
</organism>
<feature type="compositionally biased region" description="Polar residues" evidence="1">
    <location>
        <begin position="1"/>
        <end position="21"/>
    </location>
</feature>
<feature type="region of interest" description="Disordered" evidence="1">
    <location>
        <begin position="63"/>
        <end position="114"/>
    </location>
</feature>
<comment type="caution">
    <text evidence="2">The sequence shown here is derived from an EMBL/GenBank/DDBJ whole genome shotgun (WGS) entry which is preliminary data.</text>
</comment>